<name>A0ABS4H5R3_9BACL</name>
<keyword evidence="3" id="KW-0328">Glycosyltransferase</keyword>
<proteinExistence type="inferred from homology"/>
<dbReference type="EMBL" id="JAGGKP010000008">
    <property type="protein sequence ID" value="MBP1937879.1"/>
    <property type="molecule type" value="Genomic_DNA"/>
</dbReference>
<dbReference type="Proteomes" id="UP001519273">
    <property type="component" value="Unassembled WGS sequence"/>
</dbReference>
<comment type="caution">
    <text evidence="6">The sequence shown here is derived from an EMBL/GenBank/DDBJ whole genome shotgun (WGS) entry which is preliminary data.</text>
</comment>
<dbReference type="Gene3D" id="3.90.550.10">
    <property type="entry name" value="Spore Coat Polysaccharide Biosynthesis Protein SpsA, Chain A"/>
    <property type="match status" value="1"/>
</dbReference>
<reference evidence="6 7" key="1">
    <citation type="submission" date="2021-03" db="EMBL/GenBank/DDBJ databases">
        <title>Genomic Encyclopedia of Type Strains, Phase IV (KMG-IV): sequencing the most valuable type-strain genomes for metagenomic binning, comparative biology and taxonomic classification.</title>
        <authorList>
            <person name="Goeker M."/>
        </authorList>
    </citation>
    <scope>NUCLEOTIDE SEQUENCE [LARGE SCALE GENOMIC DNA]</scope>
    <source>
        <strain evidence="6 7">DSM 23491</strain>
    </source>
</reference>
<evidence type="ECO:0000256" key="3">
    <source>
        <dbReference type="ARBA" id="ARBA00022676"/>
    </source>
</evidence>
<evidence type="ECO:0000313" key="7">
    <source>
        <dbReference type="Proteomes" id="UP001519273"/>
    </source>
</evidence>
<dbReference type="PANTHER" id="PTHR43179">
    <property type="entry name" value="RHAMNOSYLTRANSFERASE WBBL"/>
    <property type="match status" value="1"/>
</dbReference>
<evidence type="ECO:0000259" key="5">
    <source>
        <dbReference type="Pfam" id="PF00535"/>
    </source>
</evidence>
<dbReference type="SUPFAM" id="SSF53448">
    <property type="entry name" value="Nucleotide-diphospho-sugar transferases"/>
    <property type="match status" value="1"/>
</dbReference>
<dbReference type="RefSeq" id="WP_209851322.1">
    <property type="nucleotide sequence ID" value="NZ_CBCRVE010000009.1"/>
</dbReference>
<comment type="similarity">
    <text evidence="2">Belongs to the glycosyltransferase 2 family.</text>
</comment>
<evidence type="ECO:0000256" key="2">
    <source>
        <dbReference type="ARBA" id="ARBA00006739"/>
    </source>
</evidence>
<keyword evidence="7" id="KW-1185">Reference proteome</keyword>
<evidence type="ECO:0000256" key="1">
    <source>
        <dbReference type="ARBA" id="ARBA00004776"/>
    </source>
</evidence>
<sequence length="246" mass="28049">MTFTSIIIPTHNGLHLLNECVESIRKYTQVPYEIVIVDNGSNDGTLDYCLQENMIFVSLATNTGFASACNKGIAAASGDDLLLLHNDVIVSDGWLKNLTKALHSDEQVGIVGPIANVASRQQQVKRRRYSYMSQFHRLSGQYNRSNRSKWKYTNSVDGFCFLFKREVMDKVGSFDERFSPGYYEDDDYCLRARVHGYKILVCGDVLVHHEGGATFHHCFPNGIDEIKVRNQHVFMDKWYIDPHKLS</sequence>
<protein>
    <submittedName>
        <fullName evidence="6">GT2 family glycosyltransferase</fullName>
    </submittedName>
</protein>
<evidence type="ECO:0000256" key="4">
    <source>
        <dbReference type="ARBA" id="ARBA00022679"/>
    </source>
</evidence>
<dbReference type="InterPro" id="IPR029044">
    <property type="entry name" value="Nucleotide-diphossugar_trans"/>
</dbReference>
<comment type="pathway">
    <text evidence="1">Cell wall biogenesis; cell wall polysaccharide biosynthesis.</text>
</comment>
<dbReference type="CDD" id="cd04186">
    <property type="entry name" value="GT_2_like_c"/>
    <property type="match status" value="1"/>
</dbReference>
<keyword evidence="4" id="KW-0808">Transferase</keyword>
<dbReference type="PANTHER" id="PTHR43179:SF12">
    <property type="entry name" value="GALACTOFURANOSYLTRANSFERASE GLFT2"/>
    <property type="match status" value="1"/>
</dbReference>
<dbReference type="Pfam" id="PF00535">
    <property type="entry name" value="Glycos_transf_2"/>
    <property type="match status" value="1"/>
</dbReference>
<dbReference type="InterPro" id="IPR001173">
    <property type="entry name" value="Glyco_trans_2-like"/>
</dbReference>
<gene>
    <name evidence="6" type="ORF">J2Z20_002796</name>
</gene>
<feature type="domain" description="Glycosyltransferase 2-like" evidence="5">
    <location>
        <begin position="5"/>
        <end position="171"/>
    </location>
</feature>
<evidence type="ECO:0000313" key="6">
    <source>
        <dbReference type="EMBL" id="MBP1937879.1"/>
    </source>
</evidence>
<accession>A0ABS4H5R3</accession>
<organism evidence="6 7">
    <name type="scientific">Paenibacillus sediminis</name>
    <dbReference type="NCBI Taxonomy" id="664909"/>
    <lineage>
        <taxon>Bacteria</taxon>
        <taxon>Bacillati</taxon>
        <taxon>Bacillota</taxon>
        <taxon>Bacilli</taxon>
        <taxon>Bacillales</taxon>
        <taxon>Paenibacillaceae</taxon>
        <taxon>Paenibacillus</taxon>
    </lineage>
</organism>